<evidence type="ECO:0000313" key="4">
    <source>
        <dbReference type="EMBL" id="SNB52809.1"/>
    </source>
</evidence>
<sequence>MEVNNKKLINSLVGRAENFLRYDTYLPEKDPLAMNSVFTFSSYTGIGPLYRDMRNSNFLSNPNEMG</sequence>
<evidence type="ECO:0000313" key="6">
    <source>
        <dbReference type="EMBL" id="SPN67869.1"/>
    </source>
</evidence>
<organismHost>
    <name type="scientific">Bos taurus</name>
    <name type="common">Bovine</name>
    <dbReference type="NCBI Taxonomy" id="9913"/>
</organismHost>
<protein>
    <submittedName>
        <fullName evidence="1">Uncharacterized protein</fullName>
    </submittedName>
</protein>
<reference evidence="6" key="4">
    <citation type="submission" date="2018-04" db="EMBL/GenBank/DDBJ databases">
        <authorList>
            <person name="Go L.Y."/>
            <person name="Mitchell J.A."/>
        </authorList>
    </citation>
    <scope>NUCLEOTIDE SEQUENCE</scope>
    <source>
        <strain evidence="6">Ger/2014/Human</strain>
    </source>
</reference>
<dbReference type="EMBL" id="LT993226">
    <property type="protein sequence ID" value="SPN67869.1"/>
    <property type="molecule type" value="Genomic_DNA"/>
</dbReference>
<name>A0A0K2YUJ9_COWPX</name>
<organismHost>
    <name type="scientific">Microtus agrestis</name>
    <name type="common">Short-tailed field vole</name>
    <dbReference type="NCBI Taxonomy" id="29092"/>
</organismHost>
<organismHost>
    <name type="scientific">Homo sapiens</name>
    <name type="common">Human</name>
    <dbReference type="NCBI Taxonomy" id="9606"/>
</organismHost>
<proteinExistence type="predicted"/>
<dbReference type="EMBL" id="LT896723">
    <property type="protein sequence ID" value="SNB57585.1"/>
    <property type="molecule type" value="Genomic_DNA"/>
</dbReference>
<reference evidence="2" key="3">
    <citation type="submission" date="2017-06" db="EMBL/GenBank/DDBJ databases">
        <authorList>
            <person name="Kim H.J."/>
            <person name="Triplett B.A."/>
        </authorList>
    </citation>
    <scope>NUCLEOTIDE SEQUENCE</scope>
    <source>
        <strain evidence="4">Ger/2010/Rat</strain>
        <strain evidence="3">Ger/2013/Alpaca</strain>
        <strain evidence="5">Ger/2014/Cat1</strain>
        <strain evidence="2">Ger/2015/Cat1</strain>
    </source>
</reference>
<dbReference type="EMBL" id="LT896724">
    <property type="protein sequence ID" value="SNB48495.1"/>
    <property type="molecule type" value="Genomic_DNA"/>
</dbReference>
<evidence type="ECO:0000313" key="2">
    <source>
        <dbReference type="EMBL" id="SNB48495.1"/>
    </source>
</evidence>
<dbReference type="EMBL" id="LT896728">
    <property type="protein sequence ID" value="SNB52809.1"/>
    <property type="molecule type" value="Genomic_DNA"/>
</dbReference>
<organism evidence="1">
    <name type="scientific">Cowpox virus</name>
    <name type="common">CPV</name>
    <dbReference type="NCBI Taxonomy" id="10243"/>
    <lineage>
        <taxon>Viruses</taxon>
        <taxon>Varidnaviria</taxon>
        <taxon>Bamfordvirae</taxon>
        <taxon>Nucleocytoviricota</taxon>
        <taxon>Pokkesviricetes</taxon>
        <taxon>Chitovirales</taxon>
        <taxon>Poxviridae</taxon>
        <taxon>Chordopoxvirinae</taxon>
        <taxon>Orthopoxvirus</taxon>
        <taxon>Orthopoxvirus cowpox</taxon>
    </lineage>
</organism>
<organismHost>
    <name type="scientific">Loxodonta africana</name>
    <name type="common">African elephant</name>
    <dbReference type="NCBI Taxonomy" id="9785"/>
</organismHost>
<reference evidence="1" key="2">
    <citation type="submission" date="2015-05" db="EMBL/GenBank/DDBJ databases">
        <title>Utilizing next-generation sequencing to resolve the backbone and inform taxonomy of the Core Goodeniaceae.</title>
        <authorList>
            <person name="Michener P.S."/>
            <person name="Gardner A.G."/>
            <person name="Jabaily R.S."/>
            <person name="Sessa E."/>
        </authorList>
    </citation>
    <scope>NUCLEOTIDE SEQUENCE</scope>
    <source>
        <strain evidence="1">FM2292</strain>
    </source>
</reference>
<evidence type="ECO:0000313" key="5">
    <source>
        <dbReference type="EMBL" id="SNB57585.1"/>
    </source>
</evidence>
<gene>
    <name evidence="1" type="primary">gCPXV0206</name>
</gene>
<evidence type="ECO:0000313" key="3">
    <source>
        <dbReference type="EMBL" id="SNB48842.1"/>
    </source>
</evidence>
<dbReference type="Proteomes" id="UP000279063">
    <property type="component" value="Segment"/>
</dbReference>
<organismHost>
    <name type="scientific">Myodes glareolus</name>
    <name type="common">Bank vole</name>
    <name type="synonym">Clethrionomys glareolus</name>
    <dbReference type="NCBI Taxonomy" id="447135"/>
</organismHost>
<organismHost>
    <name type="scientific">Mus musculus</name>
    <name type="common">Mouse</name>
    <dbReference type="NCBI Taxonomy" id="10090"/>
</organismHost>
<organismHost>
    <name type="scientific">Felis catus</name>
    <name type="common">Cat</name>
    <name type="synonym">Felis silvestris catus</name>
    <dbReference type="NCBI Taxonomy" id="9685"/>
</organismHost>
<evidence type="ECO:0000313" key="1">
    <source>
        <dbReference type="EMBL" id="CRL86828.1"/>
    </source>
</evidence>
<dbReference type="Proteomes" id="UP000267117">
    <property type="component" value="Segment"/>
</dbReference>
<dbReference type="EMBL" id="LN864566">
    <property type="protein sequence ID" value="CRL86828.1"/>
    <property type="molecule type" value="Genomic_DNA"/>
</dbReference>
<dbReference type="Proteomes" id="UP000274633">
    <property type="component" value="Segment"/>
</dbReference>
<dbReference type="Proteomes" id="UP000275471">
    <property type="component" value="Segment"/>
</dbReference>
<accession>A0A0K2YUJ9</accession>
<dbReference type="Proteomes" id="UP000154367">
    <property type="component" value="Segment"/>
</dbReference>
<dbReference type="EMBL" id="LT896719">
    <property type="protein sequence ID" value="SNB48842.1"/>
    <property type="molecule type" value="Genomic_DNA"/>
</dbReference>
<dbReference type="Proteomes" id="UP000276358">
    <property type="component" value="Segment"/>
</dbReference>
<organismHost>
    <name type="scientific">Apodemus sylvaticus</name>
    <name type="common">European woodmouse</name>
    <dbReference type="NCBI Taxonomy" id="10129"/>
</organismHost>
<reference evidence="1" key="1">
    <citation type="journal article" date="2015" name="J. Virol.">
        <title>Out of the reservoir: Phenotypic and genotypic characterization of a novel cowpox virus isolated from a common vole.</title>
        <authorList>
            <person name="Hoffmann D."/>
            <person name="Franke A."/>
            <person name="Jenckel M."/>
            <person name="Tamosiunaite A."/>
            <person name="Schluckebier J."/>
            <person name="Granzow H."/>
            <person name="Hoffmann B."/>
            <person name="Fischer S."/>
            <person name="Ulrich R.G."/>
            <person name="Hoper D."/>
            <person name="Goller K."/>
            <person name="Osterrieder N."/>
            <person name="Beer M."/>
        </authorList>
    </citation>
    <scope>NUCLEOTIDE SEQUENCE [LARGE SCALE GENOMIC DNA]</scope>
    <source>
        <strain evidence="1">FM2292</strain>
    </source>
</reference>